<organism evidence="4 6">
    <name type="scientific">Cafeteria roenbergensis</name>
    <name type="common">Marine flagellate</name>
    <dbReference type="NCBI Taxonomy" id="33653"/>
    <lineage>
        <taxon>Eukaryota</taxon>
        <taxon>Sar</taxon>
        <taxon>Stramenopiles</taxon>
        <taxon>Bigyra</taxon>
        <taxon>Opalozoa</taxon>
        <taxon>Bicosoecida</taxon>
        <taxon>Cafeteriaceae</taxon>
        <taxon>Cafeteria</taxon>
    </lineage>
</organism>
<feature type="compositionally biased region" description="Acidic residues" evidence="1">
    <location>
        <begin position="260"/>
        <end position="272"/>
    </location>
</feature>
<evidence type="ECO:0000313" key="3">
    <source>
        <dbReference type="EMBL" id="KAA0153463.1"/>
    </source>
</evidence>
<comment type="caution">
    <text evidence="4">The sequence shown here is derived from an EMBL/GenBank/DDBJ whole genome shotgun (WGS) entry which is preliminary data.</text>
</comment>
<dbReference type="Proteomes" id="UP000324907">
    <property type="component" value="Unassembled WGS sequence"/>
</dbReference>
<evidence type="ECO:0000259" key="2">
    <source>
        <dbReference type="Pfam" id="PF25757"/>
    </source>
</evidence>
<feature type="region of interest" description="Disordered" evidence="1">
    <location>
        <begin position="1"/>
        <end position="110"/>
    </location>
</feature>
<accession>A0A5A8D8G5</accession>
<dbReference type="PANTHER" id="PTHR16216:SF10">
    <property type="entry name" value="RNA POLYMERASE II ASSEMBLY FACTOR RTP1 C-TERMINAL DOMAIN-CONTAINING PROTEIN"/>
    <property type="match status" value="1"/>
</dbReference>
<evidence type="ECO:0000313" key="4">
    <source>
        <dbReference type="EMBL" id="KAA0161696.1"/>
    </source>
</evidence>
<dbReference type="AlphaFoldDB" id="A0A5A8D8G5"/>
<evidence type="ECO:0000256" key="1">
    <source>
        <dbReference type="SAM" id="MobiDB-lite"/>
    </source>
</evidence>
<dbReference type="EMBL" id="VLTM01000033">
    <property type="protein sequence ID" value="KAA0161696.1"/>
    <property type="molecule type" value="Genomic_DNA"/>
</dbReference>
<dbReference type="InterPro" id="IPR016024">
    <property type="entry name" value="ARM-type_fold"/>
</dbReference>
<proteinExistence type="predicted"/>
<dbReference type="SUPFAM" id="SSF48371">
    <property type="entry name" value="ARM repeat"/>
    <property type="match status" value="1"/>
</dbReference>
<dbReference type="InterPro" id="IPR011989">
    <property type="entry name" value="ARM-like"/>
</dbReference>
<dbReference type="Proteomes" id="UP000325113">
    <property type="component" value="Unassembled WGS sequence"/>
</dbReference>
<dbReference type="InterPro" id="IPR052623">
    <property type="entry name" value="DAAF5"/>
</dbReference>
<gene>
    <name evidence="3" type="ORF">FNF28_06947</name>
    <name evidence="4" type="ORF">FNF31_03639</name>
</gene>
<feature type="region of interest" description="Disordered" evidence="1">
    <location>
        <begin position="235"/>
        <end position="275"/>
    </location>
</feature>
<dbReference type="EMBL" id="VLTL01000199">
    <property type="protein sequence ID" value="KAA0153463.1"/>
    <property type="molecule type" value="Genomic_DNA"/>
</dbReference>
<dbReference type="Pfam" id="PF25757">
    <property type="entry name" value="TPR_DNAAF5"/>
    <property type="match status" value="1"/>
</dbReference>
<evidence type="ECO:0000313" key="5">
    <source>
        <dbReference type="Proteomes" id="UP000324907"/>
    </source>
</evidence>
<feature type="domain" description="Dynein axonemal assembly factor 5 TPR repeats" evidence="2">
    <location>
        <begin position="549"/>
        <end position="619"/>
    </location>
</feature>
<dbReference type="PANTHER" id="PTHR16216">
    <property type="entry name" value="DYNEIN ASSEMBLY FACTOR 5, AXONEMAL"/>
    <property type="match status" value="1"/>
</dbReference>
<protein>
    <recommendedName>
        <fullName evidence="2">Dynein axonemal assembly factor 5 TPR repeats domain-containing protein</fullName>
    </recommendedName>
</protein>
<reference evidence="5 6" key="1">
    <citation type="submission" date="2019-07" db="EMBL/GenBank/DDBJ databases">
        <title>Genomes of Cafeteria roenbergensis.</title>
        <authorList>
            <person name="Fischer M.G."/>
            <person name="Hackl T."/>
            <person name="Roman M."/>
        </authorList>
    </citation>
    <scope>NUCLEOTIDE SEQUENCE [LARGE SCALE GENOMIC DNA]</scope>
    <source>
        <strain evidence="4 6">Cflag</strain>
        <strain evidence="3 5">RCC970-E3</strain>
    </source>
</reference>
<sequence>MAAAIGAMLADLQPARRKDKRKGPGAMTANVNGGRLTRKQGASARPRRKQRDFASASKLDAGFDIDAASPAEPPQAAGGVPGSAQAAAKNPQPAGTLGGTRTGTGKPLSNAEEALREVAVLRSGPMLAVEVLRRLSVEARAAVTGGDESLAVVPESAKAAAAAAEAGPSLTSASPDTAAFLAALRRPCNALSSSSSPASERFAAACDIARMTFSPDALAGLAALNRGVAPSAMARCTPAPAGGPTAGLSSAPPGPRGEDATEPDSDDEDADDGATAATAAAAAAAAATPAAVGSRAAAALAAAWDGPLHRPLLARLADASQRVRTAAATLLAAFLAVDGAVFDLTETLPLLLPALLERCCPDLGYDPQEHTFIDDMAAHEAHRRGRVIEQDARVPVVEPSEETRLVLCLAVSALLDRAVASGSLPLLRPAAHRLVAAAFSFARDSAPAVSVRGCGLVQAVAAALPAAFRPFAPGLAKGLGPSLNHRLWRVRVAALGALDACVSTVDPLKRKGAGTEAIQPLVGHRDDNVIPIRAFYKGEVTRNRFAPLSLDPVPAVRRRFFAAVSSWLWSLPDRMDHESRLLPYLLTALADEDDDIAAAAGWSLWAIGGRYEDEQGEKLLERLQHGVDGDPDRTAP</sequence>
<evidence type="ECO:0000313" key="6">
    <source>
        <dbReference type="Proteomes" id="UP000325113"/>
    </source>
</evidence>
<dbReference type="InterPro" id="IPR057978">
    <property type="entry name" value="TPR_DAAF5"/>
</dbReference>
<name>A0A5A8D8G5_CAFRO</name>
<dbReference type="Gene3D" id="1.25.10.10">
    <property type="entry name" value="Leucine-rich Repeat Variant"/>
    <property type="match status" value="1"/>
</dbReference>